<dbReference type="PANTHER" id="PTHR32518">
    <property type="match status" value="1"/>
</dbReference>
<dbReference type="PANTHER" id="PTHR32518:SF3">
    <property type="entry name" value="4-ALPHA-GLUCANOTRANSFERASE"/>
    <property type="match status" value="1"/>
</dbReference>
<comment type="caution">
    <text evidence="2">The sequence shown here is derived from an EMBL/GenBank/DDBJ whole genome shotgun (WGS) entry which is preliminary data.</text>
</comment>
<dbReference type="PROSITE" id="PS51166">
    <property type="entry name" value="CBM20"/>
    <property type="match status" value="1"/>
</dbReference>
<sequence length="219" mass="24634">MFRCSSTSLLYGNHVTFTIVYNTQPGEILYLAGSHPQIGWDVNKAKRMTWNVGNIWDIKVGFPSVDGIYVQYKYFVYNEYSRSYRWENIENREIIINDDGMIIEDQWEVKRTLEEQVDDSTSIASSSIVNGVGNTSDLDICDDDMDVSSTANNSTHNSFTSTSILSSKVNSNTPFLYDIESPRSSLASSASSHCNNQNNAITPSSSFESRVQFPITLLE</sequence>
<feature type="domain" description="CBM20" evidence="1">
    <location>
        <begin position="7"/>
        <end position="109"/>
    </location>
</feature>
<proteinExistence type="predicted"/>
<reference evidence="2" key="1">
    <citation type="submission" date="2020-01" db="EMBL/GenBank/DDBJ databases">
        <title>Development of genomics and gene disruption for Polysphondylium violaceum indicates a role for the polyketide synthase stlB in stalk morphogenesis.</title>
        <authorList>
            <person name="Narita B."/>
            <person name="Kawabe Y."/>
            <person name="Kin K."/>
            <person name="Saito T."/>
            <person name="Gibbs R."/>
            <person name="Kuspa A."/>
            <person name="Muzny D."/>
            <person name="Queller D."/>
            <person name="Richards S."/>
            <person name="Strassman J."/>
            <person name="Sucgang R."/>
            <person name="Worley K."/>
            <person name="Schaap P."/>
        </authorList>
    </citation>
    <scope>NUCLEOTIDE SEQUENCE</scope>
    <source>
        <strain evidence="2">QSvi11</strain>
    </source>
</reference>
<dbReference type="SMART" id="SM01065">
    <property type="entry name" value="CBM_2"/>
    <property type="match status" value="1"/>
</dbReference>
<dbReference type="GO" id="GO:2001070">
    <property type="term" value="F:starch binding"/>
    <property type="evidence" value="ECO:0007669"/>
    <property type="project" value="InterPro"/>
</dbReference>
<evidence type="ECO:0000259" key="1">
    <source>
        <dbReference type="PROSITE" id="PS51166"/>
    </source>
</evidence>
<dbReference type="SUPFAM" id="SSF49452">
    <property type="entry name" value="Starch-binding domain-like"/>
    <property type="match status" value="1"/>
</dbReference>
<dbReference type="AlphaFoldDB" id="A0A8J4PZ03"/>
<dbReference type="InterPro" id="IPR013783">
    <property type="entry name" value="Ig-like_fold"/>
</dbReference>
<dbReference type="InterPro" id="IPR013784">
    <property type="entry name" value="Carb-bd-like_fold"/>
</dbReference>
<organism evidence="2 3">
    <name type="scientific">Polysphondylium violaceum</name>
    <dbReference type="NCBI Taxonomy" id="133409"/>
    <lineage>
        <taxon>Eukaryota</taxon>
        <taxon>Amoebozoa</taxon>
        <taxon>Evosea</taxon>
        <taxon>Eumycetozoa</taxon>
        <taxon>Dictyostelia</taxon>
        <taxon>Dictyosteliales</taxon>
        <taxon>Dictyosteliaceae</taxon>
        <taxon>Polysphondylium</taxon>
    </lineage>
</organism>
<dbReference type="EMBL" id="AJWJ01000074">
    <property type="protein sequence ID" value="KAF2076055.1"/>
    <property type="molecule type" value="Genomic_DNA"/>
</dbReference>
<dbReference type="Pfam" id="PF00686">
    <property type="entry name" value="CBM_20"/>
    <property type="match status" value="1"/>
</dbReference>
<dbReference type="Gene3D" id="2.60.40.10">
    <property type="entry name" value="Immunoglobulins"/>
    <property type="match status" value="1"/>
</dbReference>
<evidence type="ECO:0000313" key="2">
    <source>
        <dbReference type="EMBL" id="KAF2076055.1"/>
    </source>
</evidence>
<dbReference type="InterPro" id="IPR002044">
    <property type="entry name" value="CBM20"/>
</dbReference>
<evidence type="ECO:0000313" key="3">
    <source>
        <dbReference type="Proteomes" id="UP000695562"/>
    </source>
</evidence>
<keyword evidence="3" id="KW-1185">Reference proteome</keyword>
<dbReference type="Proteomes" id="UP000695562">
    <property type="component" value="Unassembled WGS sequence"/>
</dbReference>
<name>A0A8J4PZ03_9MYCE</name>
<dbReference type="OrthoDB" id="550577at2759"/>
<protein>
    <recommendedName>
        <fullName evidence="1">CBM20 domain-containing protein</fullName>
    </recommendedName>
</protein>
<gene>
    <name evidence="2" type="ORF">CYY_002619</name>
</gene>
<accession>A0A8J4PZ03</accession>